<comment type="catalytic activity">
    <reaction evidence="3">
        <text>N-acetyl-D-muramate 6-phosphate + H2O = N-acetyl-D-glucosamine 6-phosphate + (R)-lactate</text>
        <dbReference type="Rhea" id="RHEA:26410"/>
        <dbReference type="ChEBI" id="CHEBI:15377"/>
        <dbReference type="ChEBI" id="CHEBI:16004"/>
        <dbReference type="ChEBI" id="CHEBI:57513"/>
        <dbReference type="ChEBI" id="CHEBI:58722"/>
        <dbReference type="EC" id="4.2.1.126"/>
    </reaction>
</comment>
<comment type="miscellaneous">
    <text evidence="3">A lyase-type mechanism (elimination/hydration) is suggested for the cleavage of the lactyl ether bond of MurNAc 6-phosphate, with the formation of an alpha,beta-unsaturated aldehyde intermediate with (E)-stereochemistry, followed by the syn addition of water to give product.</text>
</comment>
<dbReference type="GeneID" id="78229148"/>
<dbReference type="Proteomes" id="UP000003157">
    <property type="component" value="Unassembled WGS sequence"/>
</dbReference>
<dbReference type="PANTHER" id="PTHR10088:SF4">
    <property type="entry name" value="GLUCOKINASE REGULATORY PROTEIN"/>
    <property type="match status" value="1"/>
</dbReference>
<sequence length="300" mass="32881">MKVNLKQLTTEQRNPHTFSLDQMSIRECLEIMNEEDCQVPLCVKKEIEHIEIAIQHIISALQRGGRLIYIGSGTSGRLGVLDAVECPPTFSTTYEVQGLIAGGETAFVKAQEGVEDSFDQGQKDIAHAHVTDKDVVVGIAASGRTPHTLGALTKAKDLGAYTVAVACNHQSAIGKIADIAIEVETGPEVITGSTRLKAGTAQKLVLNMLSTVSMIGIGKTYQNLMVDLHASNEKLIERSIQMIMEACECDYESARDVFLKSEQKPKYAIVMKLLNCNIEEAKRRLLENKSFVYKAINEKS</sequence>
<dbReference type="GO" id="GO:0016835">
    <property type="term" value="F:carbon-oxygen lyase activity"/>
    <property type="evidence" value="ECO:0007669"/>
    <property type="project" value="UniProtKB-UniRule"/>
</dbReference>
<feature type="active site" description="Proton donor" evidence="3">
    <location>
        <position position="85"/>
    </location>
</feature>
<dbReference type="STRING" id="100884.GCA_000269565_01268"/>
<dbReference type="Pfam" id="PF22645">
    <property type="entry name" value="GKRP_SIS_N"/>
    <property type="match status" value="1"/>
</dbReference>
<comment type="function">
    <text evidence="3">Specifically catalyzes the cleavage of the D-lactyl ether substituent of MurNAc 6-phosphate, producing GlcNAc 6-phosphate and D-lactate.</text>
</comment>
<dbReference type="RefSeq" id="WP_008787563.1">
    <property type="nucleotide sequence ID" value="NZ_AKCB01000001.1"/>
</dbReference>
<comment type="pathway">
    <text evidence="3">Amino-sugar metabolism; N-acetylmuramate degradation.</text>
</comment>
<dbReference type="EMBL" id="ADKX01000007">
    <property type="protein sequence ID" value="EFW06210.1"/>
    <property type="molecule type" value="Genomic_DNA"/>
</dbReference>
<keyword evidence="6" id="KW-1185">Reference proteome</keyword>
<evidence type="ECO:0000256" key="2">
    <source>
        <dbReference type="ARBA" id="ARBA00023277"/>
    </source>
</evidence>
<dbReference type="InterPro" id="IPR046348">
    <property type="entry name" value="SIS_dom_sf"/>
</dbReference>
<dbReference type="GO" id="GO:0046348">
    <property type="term" value="P:amino sugar catabolic process"/>
    <property type="evidence" value="ECO:0007669"/>
    <property type="project" value="InterPro"/>
</dbReference>
<dbReference type="InterPro" id="IPR040190">
    <property type="entry name" value="MURQ/GCKR"/>
</dbReference>
<dbReference type="GO" id="GO:0009254">
    <property type="term" value="P:peptidoglycan turnover"/>
    <property type="evidence" value="ECO:0007669"/>
    <property type="project" value="TreeGrafter"/>
</dbReference>
<dbReference type="FunFam" id="3.40.50.10490:FF:000014">
    <property type="entry name" value="N-acetylmuramic acid 6-phosphate etherase"/>
    <property type="match status" value="1"/>
</dbReference>
<reference evidence="5 6" key="1">
    <citation type="submission" date="2010-12" db="EMBL/GenBank/DDBJ databases">
        <title>The Genome Sequence of Coprobacillus sp. strain 29_1.</title>
        <authorList>
            <consortium name="The Broad Institute Genome Sequencing Platform"/>
            <person name="Earl A."/>
            <person name="Ward D."/>
            <person name="Feldgarden M."/>
            <person name="Gevers D."/>
            <person name="Daigneault M."/>
            <person name="Sibley C.D."/>
            <person name="White A."/>
            <person name="Strauss J."/>
            <person name="Allen-Vercoe E."/>
            <person name="Young S.K."/>
            <person name="Zeng Q."/>
            <person name="Gargeya S."/>
            <person name="Fitzgerald M."/>
            <person name="Haas B."/>
            <person name="Abouelleil A."/>
            <person name="Alvarado L."/>
            <person name="Arachchi H.M."/>
            <person name="Berlin A."/>
            <person name="Brown A."/>
            <person name="Chapman S.B."/>
            <person name="Chen Z."/>
            <person name="Dunbar C."/>
            <person name="Freedman E."/>
            <person name="Gearin G."/>
            <person name="Gellesch M."/>
            <person name="Goldberg J."/>
            <person name="Griggs A."/>
            <person name="Gujja S."/>
            <person name="Heilman E."/>
            <person name="Heiman D."/>
            <person name="Howarth C."/>
            <person name="Larson L."/>
            <person name="Lui A."/>
            <person name="MacDonald P.J.P."/>
            <person name="Mehta T."/>
            <person name="Montmayeur A."/>
            <person name="Murphy C."/>
            <person name="Neiman D."/>
            <person name="Pearson M."/>
            <person name="Priest M."/>
            <person name="Roberts A."/>
            <person name="Saif S."/>
            <person name="Shea T."/>
            <person name="Shenoy N."/>
            <person name="Sisk P."/>
            <person name="Stolte C."/>
            <person name="Sykes S."/>
            <person name="White J."/>
            <person name="Yandava C."/>
            <person name="Nusbaum C."/>
            <person name="Birren B."/>
        </authorList>
    </citation>
    <scope>NUCLEOTIDE SEQUENCE [LARGE SCALE GENOMIC DNA]</scope>
    <source>
        <strain evidence="5 6">29_1</strain>
    </source>
</reference>
<proteinExistence type="inferred from homology"/>
<evidence type="ECO:0000313" key="6">
    <source>
        <dbReference type="Proteomes" id="UP000003157"/>
    </source>
</evidence>
<dbReference type="CDD" id="cd05007">
    <property type="entry name" value="SIS_Etherase"/>
    <property type="match status" value="1"/>
</dbReference>
<dbReference type="GO" id="GO:0016803">
    <property type="term" value="F:ether hydrolase activity"/>
    <property type="evidence" value="ECO:0007669"/>
    <property type="project" value="TreeGrafter"/>
</dbReference>
<dbReference type="PANTHER" id="PTHR10088">
    <property type="entry name" value="GLUCOKINASE REGULATORY PROTEIN"/>
    <property type="match status" value="1"/>
</dbReference>
<dbReference type="PROSITE" id="PS51464">
    <property type="entry name" value="SIS"/>
    <property type="match status" value="1"/>
</dbReference>
<dbReference type="Pfam" id="PF20741">
    <property type="entry name" value="GKRP-like_C"/>
    <property type="match status" value="1"/>
</dbReference>
<dbReference type="PROSITE" id="PS01272">
    <property type="entry name" value="GCKR"/>
    <property type="match status" value="1"/>
</dbReference>
<gene>
    <name evidence="3" type="primary">murQ</name>
    <name evidence="5" type="ORF">HMPREF9488_00442</name>
</gene>
<organism evidence="5 6">
    <name type="scientific">Coprobacillus cateniformis</name>
    <dbReference type="NCBI Taxonomy" id="100884"/>
    <lineage>
        <taxon>Bacteria</taxon>
        <taxon>Bacillati</taxon>
        <taxon>Bacillota</taxon>
        <taxon>Erysipelotrichia</taxon>
        <taxon>Erysipelotrichales</taxon>
        <taxon>Coprobacillaceae</taxon>
        <taxon>Coprobacillus</taxon>
    </lineage>
</organism>
<feature type="active site" evidence="3">
    <location>
        <position position="115"/>
    </location>
</feature>
<comment type="similarity">
    <text evidence="3">Belongs to the GCKR-like family. MurNAc-6-P etherase subfamily.</text>
</comment>
<dbReference type="SUPFAM" id="SSF53697">
    <property type="entry name" value="SIS domain"/>
    <property type="match status" value="1"/>
</dbReference>
<evidence type="ECO:0000256" key="3">
    <source>
        <dbReference type="HAMAP-Rule" id="MF_00068"/>
    </source>
</evidence>
<keyword evidence="2 3" id="KW-0119">Carbohydrate metabolism</keyword>
<comment type="subunit">
    <text evidence="3">Homodimer.</text>
</comment>
<dbReference type="eggNOG" id="COG2103">
    <property type="taxonomic scope" value="Bacteria"/>
</dbReference>
<dbReference type="InterPro" id="IPR005488">
    <property type="entry name" value="Etherase_MurQ"/>
</dbReference>
<dbReference type="Gene3D" id="1.10.8.1080">
    <property type="match status" value="1"/>
</dbReference>
<dbReference type="NCBIfam" id="NF009222">
    <property type="entry name" value="PRK12570.1"/>
    <property type="match status" value="1"/>
</dbReference>
<accession>E7G6Q4</accession>
<evidence type="ECO:0000313" key="5">
    <source>
        <dbReference type="EMBL" id="EFW06210.1"/>
    </source>
</evidence>
<evidence type="ECO:0000256" key="1">
    <source>
        <dbReference type="ARBA" id="ARBA00023239"/>
    </source>
</evidence>
<comment type="caution">
    <text evidence="5">The sequence shown here is derived from an EMBL/GenBank/DDBJ whole genome shotgun (WGS) entry which is preliminary data.</text>
</comment>
<keyword evidence="1 3" id="KW-0456">Lyase</keyword>
<dbReference type="Gene3D" id="3.40.50.10490">
    <property type="entry name" value="Glucose-6-phosphate isomerase like protein, domain 1"/>
    <property type="match status" value="1"/>
</dbReference>
<dbReference type="HAMAP" id="MF_00068">
    <property type="entry name" value="MurQ"/>
    <property type="match status" value="1"/>
</dbReference>
<dbReference type="NCBIfam" id="NF003915">
    <property type="entry name" value="PRK05441.1"/>
    <property type="match status" value="1"/>
</dbReference>
<dbReference type="NCBIfam" id="TIGR00274">
    <property type="entry name" value="N-acetylmuramic acid 6-phosphate etherase"/>
    <property type="match status" value="1"/>
</dbReference>
<name>E7G6Q4_9FIRM</name>
<dbReference type="GO" id="GO:0097367">
    <property type="term" value="F:carbohydrate derivative binding"/>
    <property type="evidence" value="ECO:0007669"/>
    <property type="project" value="InterPro"/>
</dbReference>
<protein>
    <recommendedName>
        <fullName evidence="3">N-acetylmuramic acid 6-phosphate etherase</fullName>
        <shortName evidence="3">MurNAc-6-P etherase</shortName>
        <ecNumber evidence="3">4.2.1.126</ecNumber>
    </recommendedName>
    <alternativeName>
        <fullName evidence="3">N-acetylmuramic acid 6-phosphate hydrolase</fullName>
    </alternativeName>
    <alternativeName>
        <fullName evidence="3">N-acetylmuramic acid 6-phosphate lyase</fullName>
    </alternativeName>
</protein>
<dbReference type="InterPro" id="IPR001347">
    <property type="entry name" value="SIS_dom"/>
</dbReference>
<dbReference type="AlphaFoldDB" id="E7G6Q4"/>
<dbReference type="EC" id="4.2.1.126" evidence="3"/>
<dbReference type="HOGENOM" id="CLU_049049_1_1_9"/>
<dbReference type="GO" id="GO:0097173">
    <property type="term" value="P:N-acetylmuramic acid catabolic process"/>
    <property type="evidence" value="ECO:0007669"/>
    <property type="project" value="UniProtKB-UniPathway"/>
</dbReference>
<evidence type="ECO:0000259" key="4">
    <source>
        <dbReference type="PROSITE" id="PS51464"/>
    </source>
</evidence>
<dbReference type="OrthoDB" id="9813395at2"/>
<dbReference type="UniPathway" id="UPA00342"/>
<feature type="domain" description="SIS" evidence="4">
    <location>
        <begin position="57"/>
        <end position="219"/>
    </location>
</feature>
<dbReference type="InterPro" id="IPR005486">
    <property type="entry name" value="Glucokinase_regulatory_CS"/>
</dbReference>